<organism evidence="9 10">
    <name type="scientific">Acidihalobacter ferrooxydans</name>
    <dbReference type="NCBI Taxonomy" id="1765967"/>
    <lineage>
        <taxon>Bacteria</taxon>
        <taxon>Pseudomonadati</taxon>
        <taxon>Pseudomonadota</taxon>
        <taxon>Gammaproteobacteria</taxon>
        <taxon>Chromatiales</taxon>
        <taxon>Ectothiorhodospiraceae</taxon>
        <taxon>Acidihalobacter</taxon>
    </lineage>
</organism>
<comment type="function">
    <text evidence="8">Catalyzes the condensation of pantoate with beta-alanine in an ATP-dependent reaction via a pantoyl-adenylate intermediate.</text>
</comment>
<evidence type="ECO:0000256" key="8">
    <source>
        <dbReference type="HAMAP-Rule" id="MF_00158"/>
    </source>
</evidence>
<dbReference type="NCBIfam" id="TIGR00125">
    <property type="entry name" value="cyt_tran_rel"/>
    <property type="match status" value="1"/>
</dbReference>
<comment type="pathway">
    <text evidence="1 8">Cofactor biosynthesis; (R)-pantothenate biosynthesis; (R)-pantothenate from (R)-pantoate and beta-alanine: step 1/1.</text>
</comment>
<feature type="binding site" evidence="8">
    <location>
        <position position="167"/>
    </location>
    <ligand>
        <name>ATP</name>
        <dbReference type="ChEBI" id="CHEBI:30616"/>
    </ligand>
</feature>
<evidence type="ECO:0000256" key="4">
    <source>
        <dbReference type="ARBA" id="ARBA00022655"/>
    </source>
</evidence>
<feature type="binding site" evidence="8">
    <location>
        <begin position="175"/>
        <end position="178"/>
    </location>
    <ligand>
        <name>ATP</name>
        <dbReference type="ChEBI" id="CHEBI:30616"/>
    </ligand>
</feature>
<keyword evidence="10" id="KW-1185">Reference proteome</keyword>
<feature type="binding site" evidence="8">
    <location>
        <begin position="138"/>
        <end position="141"/>
    </location>
    <ligand>
        <name>ATP</name>
        <dbReference type="ChEBI" id="CHEBI:30616"/>
    </ligand>
</feature>
<comment type="similarity">
    <text evidence="2 8">Belongs to the pantothenate synthetase family.</text>
</comment>
<gene>
    <name evidence="8" type="primary">panC</name>
    <name evidence="9" type="ORF">BW247_02845</name>
</gene>
<comment type="catalytic activity">
    <reaction evidence="7 8">
        <text>(R)-pantoate + beta-alanine + ATP = (R)-pantothenate + AMP + diphosphate + H(+)</text>
        <dbReference type="Rhea" id="RHEA:10912"/>
        <dbReference type="ChEBI" id="CHEBI:15378"/>
        <dbReference type="ChEBI" id="CHEBI:15980"/>
        <dbReference type="ChEBI" id="CHEBI:29032"/>
        <dbReference type="ChEBI" id="CHEBI:30616"/>
        <dbReference type="ChEBI" id="CHEBI:33019"/>
        <dbReference type="ChEBI" id="CHEBI:57966"/>
        <dbReference type="ChEBI" id="CHEBI:456215"/>
        <dbReference type="EC" id="6.3.2.1"/>
    </reaction>
</comment>
<dbReference type="FunFam" id="3.40.50.620:FF:000013">
    <property type="entry name" value="Pantothenate synthetase"/>
    <property type="match status" value="1"/>
</dbReference>
<dbReference type="EC" id="6.3.2.1" evidence="8"/>
<dbReference type="GO" id="GO:0015940">
    <property type="term" value="P:pantothenate biosynthetic process"/>
    <property type="evidence" value="ECO:0007669"/>
    <property type="project" value="UniProtKB-UniRule"/>
</dbReference>
<proteinExistence type="inferred from homology"/>
<comment type="subunit">
    <text evidence="8">Homodimer.</text>
</comment>
<evidence type="ECO:0000313" key="10">
    <source>
        <dbReference type="Proteomes" id="UP000243807"/>
    </source>
</evidence>
<reference evidence="9 10" key="1">
    <citation type="submission" date="2017-01" db="EMBL/GenBank/DDBJ databases">
        <title>Draft sequence of Acidihalobacter ferrooxidans strain DSM 14175 (strain V8).</title>
        <authorList>
            <person name="Khaleque H.N."/>
            <person name="Ramsay J.P."/>
            <person name="Murphy R.J.T."/>
            <person name="Kaksonen A.H."/>
            <person name="Boxall N.J."/>
            <person name="Watkin E.L.J."/>
        </authorList>
    </citation>
    <scope>NUCLEOTIDE SEQUENCE [LARGE SCALE GENOMIC DNA]</scope>
    <source>
        <strain evidence="9 10">V8</strain>
    </source>
</reference>
<keyword evidence="4 8" id="KW-0566">Pantothenate biosynthesis</keyword>
<dbReference type="GO" id="GO:0005524">
    <property type="term" value="F:ATP binding"/>
    <property type="evidence" value="ECO:0007669"/>
    <property type="project" value="UniProtKB-KW"/>
</dbReference>
<dbReference type="EMBL" id="CP019434">
    <property type="protein sequence ID" value="APZ44510.1"/>
    <property type="molecule type" value="Genomic_DNA"/>
</dbReference>
<dbReference type="InterPro" id="IPR042176">
    <property type="entry name" value="Pantoate_ligase_C"/>
</dbReference>
<dbReference type="GO" id="GO:0004592">
    <property type="term" value="F:pantoate-beta-alanine ligase activity"/>
    <property type="evidence" value="ECO:0007669"/>
    <property type="project" value="UniProtKB-UniRule"/>
</dbReference>
<dbReference type="Pfam" id="PF02569">
    <property type="entry name" value="Pantoate_ligase"/>
    <property type="match status" value="1"/>
</dbReference>
<dbReference type="UniPathway" id="UPA00028">
    <property type="reaction ID" value="UER00005"/>
</dbReference>
<evidence type="ECO:0000256" key="6">
    <source>
        <dbReference type="ARBA" id="ARBA00022840"/>
    </source>
</evidence>
<dbReference type="OrthoDB" id="9773087at2"/>
<dbReference type="KEGG" id="afy:BW247_02845"/>
<evidence type="ECO:0000256" key="7">
    <source>
        <dbReference type="ARBA" id="ARBA00048258"/>
    </source>
</evidence>
<feature type="binding site" evidence="8">
    <location>
        <begin position="19"/>
        <end position="26"/>
    </location>
    <ligand>
        <name>ATP</name>
        <dbReference type="ChEBI" id="CHEBI:30616"/>
    </ligand>
</feature>
<dbReference type="Gene3D" id="3.40.50.620">
    <property type="entry name" value="HUPs"/>
    <property type="match status" value="1"/>
</dbReference>
<sequence>MIVRGWRSQGERIAFVPTMGNLHEGHLTLIDEAKRRADRVVVSIFVNPLQFDRPDDLAAYPRTLDADRRALEIRGAHLLFTPDETLPYPRGMETATRINVPELGEQLEGAARPGHYTGVATVVCKLLNLVQPDDAIFGEKDYQQLLLVRRMVADLNLPVQVHGVPVARTGNGLALSSRNSRLSDADRERAPHLHEALDTAGHLLTQGAPASVVEAAAGERLHQAGFRVDYVAVRSASDLSEPDTNDTDLVILAAAWLGNVRLIDCVRAKRG</sequence>
<dbReference type="InterPro" id="IPR014729">
    <property type="entry name" value="Rossmann-like_a/b/a_fold"/>
</dbReference>
<dbReference type="CDD" id="cd00560">
    <property type="entry name" value="PanC"/>
    <property type="match status" value="1"/>
</dbReference>
<comment type="miscellaneous">
    <text evidence="8">The reaction proceeds by a bi uni uni bi ping pong mechanism.</text>
</comment>
<dbReference type="PANTHER" id="PTHR21299:SF1">
    <property type="entry name" value="PANTOATE--BETA-ALANINE LIGASE"/>
    <property type="match status" value="1"/>
</dbReference>
<keyword evidence="8" id="KW-0963">Cytoplasm</keyword>
<feature type="binding site" evidence="8">
    <location>
        <position position="50"/>
    </location>
    <ligand>
        <name>(R)-pantoate</name>
        <dbReference type="ChEBI" id="CHEBI:15980"/>
    </ligand>
</feature>
<dbReference type="GO" id="GO:0005829">
    <property type="term" value="C:cytosol"/>
    <property type="evidence" value="ECO:0007669"/>
    <property type="project" value="TreeGrafter"/>
</dbReference>
<dbReference type="SUPFAM" id="SSF52374">
    <property type="entry name" value="Nucleotidylyl transferase"/>
    <property type="match status" value="1"/>
</dbReference>
<dbReference type="InterPro" id="IPR004821">
    <property type="entry name" value="Cyt_trans-like"/>
</dbReference>
<dbReference type="InterPro" id="IPR003721">
    <property type="entry name" value="Pantoate_ligase"/>
</dbReference>
<dbReference type="HAMAP" id="MF_00158">
    <property type="entry name" value="PanC"/>
    <property type="match status" value="1"/>
</dbReference>
<keyword evidence="6 8" id="KW-0067">ATP-binding</keyword>
<feature type="binding site" evidence="8">
    <location>
        <position position="50"/>
    </location>
    <ligand>
        <name>beta-alanine</name>
        <dbReference type="ChEBI" id="CHEBI:57966"/>
    </ligand>
</feature>
<comment type="subcellular location">
    <subcellularLocation>
        <location evidence="8">Cytoplasm</location>
    </subcellularLocation>
</comment>
<protein>
    <recommendedName>
        <fullName evidence="8">Pantothenate synthetase</fullName>
        <shortName evidence="8">PS</shortName>
        <ecNumber evidence="8">6.3.2.1</ecNumber>
    </recommendedName>
    <alternativeName>
        <fullName evidence="8">Pantoate--beta-alanine ligase</fullName>
    </alternativeName>
    <alternativeName>
        <fullName evidence="8">Pantoate-activating enzyme</fullName>
    </alternativeName>
</protein>
<evidence type="ECO:0000256" key="5">
    <source>
        <dbReference type="ARBA" id="ARBA00022741"/>
    </source>
</evidence>
<accession>A0A1P8UL01</accession>
<dbReference type="NCBIfam" id="TIGR00018">
    <property type="entry name" value="panC"/>
    <property type="match status" value="1"/>
</dbReference>
<keyword evidence="5 8" id="KW-0547">Nucleotide-binding</keyword>
<dbReference type="AlphaFoldDB" id="A0A1P8UL01"/>
<evidence type="ECO:0000256" key="1">
    <source>
        <dbReference type="ARBA" id="ARBA00004990"/>
    </source>
</evidence>
<dbReference type="PANTHER" id="PTHR21299">
    <property type="entry name" value="CYTIDYLATE KINASE/PANTOATE-BETA-ALANINE LIGASE"/>
    <property type="match status" value="1"/>
</dbReference>
<evidence type="ECO:0000256" key="3">
    <source>
        <dbReference type="ARBA" id="ARBA00022598"/>
    </source>
</evidence>
<feature type="binding site" evidence="8">
    <location>
        <position position="144"/>
    </location>
    <ligand>
        <name>(R)-pantoate</name>
        <dbReference type="ChEBI" id="CHEBI:15980"/>
    </ligand>
</feature>
<dbReference type="Proteomes" id="UP000243807">
    <property type="component" value="Chromosome"/>
</dbReference>
<name>A0A1P8UL01_9GAMM</name>
<dbReference type="STRING" id="1765967.BW247_02845"/>
<keyword evidence="3 8" id="KW-0436">Ligase</keyword>
<dbReference type="Gene3D" id="3.30.1300.10">
    <property type="entry name" value="Pantoate-beta-alanine ligase, C-terminal domain"/>
    <property type="match status" value="1"/>
</dbReference>
<feature type="active site" description="Proton donor" evidence="8">
    <location>
        <position position="26"/>
    </location>
</feature>
<evidence type="ECO:0000256" key="2">
    <source>
        <dbReference type="ARBA" id="ARBA00009256"/>
    </source>
</evidence>
<evidence type="ECO:0000313" key="9">
    <source>
        <dbReference type="EMBL" id="APZ44510.1"/>
    </source>
</evidence>